<dbReference type="GO" id="GO:0004065">
    <property type="term" value="F:arylsulfatase activity"/>
    <property type="evidence" value="ECO:0007669"/>
    <property type="project" value="TreeGrafter"/>
</dbReference>
<reference evidence="5" key="1">
    <citation type="journal article" date="2021" name="Sci. Rep.">
        <title>Diploid genomic architecture of Nitzschia inconspicua, an elite biomass production diatom.</title>
        <authorList>
            <person name="Oliver A."/>
            <person name="Podell S."/>
            <person name="Pinowska A."/>
            <person name="Traller J.C."/>
            <person name="Smith S.R."/>
            <person name="McClure R."/>
            <person name="Beliaev A."/>
            <person name="Bohutskyi P."/>
            <person name="Hill E.A."/>
            <person name="Rabines A."/>
            <person name="Zheng H."/>
            <person name="Allen L.Z."/>
            <person name="Kuo A."/>
            <person name="Grigoriev I.V."/>
            <person name="Allen A.E."/>
            <person name="Hazlebeck D."/>
            <person name="Allen E.E."/>
        </authorList>
    </citation>
    <scope>NUCLEOTIDE SEQUENCE</scope>
    <source>
        <strain evidence="5">Hildebrandi</strain>
    </source>
</reference>
<dbReference type="EMBL" id="JAGRRH010000007">
    <property type="protein sequence ID" value="KAG7366851.1"/>
    <property type="molecule type" value="Genomic_DNA"/>
</dbReference>
<evidence type="ECO:0000256" key="2">
    <source>
        <dbReference type="ARBA" id="ARBA00022801"/>
    </source>
</evidence>
<dbReference type="Pfam" id="PF00884">
    <property type="entry name" value="Sulfatase"/>
    <property type="match status" value="1"/>
</dbReference>
<accession>A0A9K3Q119</accession>
<dbReference type="InterPro" id="IPR050738">
    <property type="entry name" value="Sulfatase"/>
</dbReference>
<dbReference type="PANTHER" id="PTHR42693:SF53">
    <property type="entry name" value="ENDO-4-O-SULFATASE"/>
    <property type="match status" value="1"/>
</dbReference>
<feature type="signal peptide" evidence="3">
    <location>
        <begin position="1"/>
        <end position="23"/>
    </location>
</feature>
<dbReference type="Proteomes" id="UP000693970">
    <property type="component" value="Unassembled WGS sequence"/>
</dbReference>
<evidence type="ECO:0000313" key="5">
    <source>
        <dbReference type="EMBL" id="KAG7366851.1"/>
    </source>
</evidence>
<reference evidence="5" key="2">
    <citation type="submission" date="2021-04" db="EMBL/GenBank/DDBJ databases">
        <authorList>
            <person name="Podell S."/>
        </authorList>
    </citation>
    <scope>NUCLEOTIDE SEQUENCE</scope>
    <source>
        <strain evidence="5">Hildebrandi</strain>
    </source>
</reference>
<protein>
    <submittedName>
        <fullName evidence="5">Sulfatase</fullName>
    </submittedName>
</protein>
<dbReference type="AlphaFoldDB" id="A0A9K3Q119"/>
<name>A0A9K3Q119_9STRA</name>
<comment type="similarity">
    <text evidence="1">Belongs to the sulfatase family.</text>
</comment>
<evidence type="ECO:0000256" key="1">
    <source>
        <dbReference type="ARBA" id="ARBA00008779"/>
    </source>
</evidence>
<dbReference type="InterPro" id="IPR000917">
    <property type="entry name" value="Sulfatase_N"/>
</dbReference>
<evidence type="ECO:0000313" key="6">
    <source>
        <dbReference type="Proteomes" id="UP000693970"/>
    </source>
</evidence>
<evidence type="ECO:0000259" key="4">
    <source>
        <dbReference type="Pfam" id="PF00884"/>
    </source>
</evidence>
<comment type="caution">
    <text evidence="5">The sequence shown here is derived from an EMBL/GenBank/DDBJ whole genome shotgun (WGS) entry which is preliminary data.</text>
</comment>
<evidence type="ECO:0000256" key="3">
    <source>
        <dbReference type="SAM" id="SignalP"/>
    </source>
</evidence>
<dbReference type="OrthoDB" id="103349at2759"/>
<gene>
    <name evidence="5" type="ORF">IV203_029521</name>
</gene>
<sequence length="579" mass="63868">MSASIRSRIASRLLFLLPLSVMARPNIIVMQPDDFEFLSEWTPPAHRPGVDVWSMDLPNIDRLRTNGIHMKRAYTTSPSCGNSRYSTMTGRYPSRSSYSREINIGRGNEELGFVTIPTTKLVDVDSVNDGKDCSKSNMAVLFQSNGYATGMFGKWHLFPDNPATYSYESHRNGILKCGFDTAEAVYWHNLNDSWTNGGEFSHNTEYMTKMALDFMEKAIDNEQQFFMYFNPTAPHGSGSVWEALTNLSCLDTPAGRLSEEPIIPGMTEGIGCEAYRQTVIARANGTTTNPVLGSIWVDDAVGALLLFLESRNIVNSTIFLFQEDHGQESKFSLYEGGVRIPQFVHYPDEFPAGLVYSEIVSTIDVAPTLADLAGITANSPGWYEMDGKSWRSLPHGFDRCLMIELDYDRSVICACRKLLEIASFERSNTYTLGQTYGFETGSPAWFDLCDANGSYLTPPNLSPEQTFANITDSRLTDILTCHIASTRPVGDQLYGACDSLTMKEIPPPTTELPTLPPTPPSINNSTLNPPQSSTVVTGGFVSLQDDALSSGTLVIPSGKTGWVFKTTLILLLFRVGGLC</sequence>
<keyword evidence="3" id="KW-0732">Signal</keyword>
<feature type="domain" description="Sulfatase N-terminal" evidence="4">
    <location>
        <begin position="55"/>
        <end position="375"/>
    </location>
</feature>
<keyword evidence="2" id="KW-0378">Hydrolase</keyword>
<dbReference type="PANTHER" id="PTHR42693">
    <property type="entry name" value="ARYLSULFATASE FAMILY MEMBER"/>
    <property type="match status" value="1"/>
</dbReference>
<keyword evidence="6" id="KW-1185">Reference proteome</keyword>
<proteinExistence type="inferred from homology"/>
<feature type="chain" id="PRO_5039904914" evidence="3">
    <location>
        <begin position="24"/>
        <end position="579"/>
    </location>
</feature>
<organism evidence="5 6">
    <name type="scientific">Nitzschia inconspicua</name>
    <dbReference type="NCBI Taxonomy" id="303405"/>
    <lineage>
        <taxon>Eukaryota</taxon>
        <taxon>Sar</taxon>
        <taxon>Stramenopiles</taxon>
        <taxon>Ochrophyta</taxon>
        <taxon>Bacillariophyta</taxon>
        <taxon>Bacillariophyceae</taxon>
        <taxon>Bacillariophycidae</taxon>
        <taxon>Bacillariales</taxon>
        <taxon>Bacillariaceae</taxon>
        <taxon>Nitzschia</taxon>
    </lineage>
</organism>